<accession>A0A3M8T064</accession>
<dbReference type="AlphaFoldDB" id="A0A3M8T064"/>
<organism evidence="1 2">
    <name type="scientific">Montanilutibacter psychrotolerans</name>
    <dbReference type="NCBI Taxonomy" id="1327343"/>
    <lineage>
        <taxon>Bacteria</taxon>
        <taxon>Pseudomonadati</taxon>
        <taxon>Pseudomonadota</taxon>
        <taxon>Gammaproteobacteria</taxon>
        <taxon>Lysobacterales</taxon>
        <taxon>Lysobacteraceae</taxon>
        <taxon>Montanilutibacter</taxon>
    </lineage>
</organism>
<gene>
    <name evidence="1" type="ORF">EER27_09170</name>
</gene>
<protein>
    <submittedName>
        <fullName evidence="1">Uncharacterized protein</fullName>
    </submittedName>
</protein>
<comment type="caution">
    <text evidence="1">The sequence shown here is derived from an EMBL/GenBank/DDBJ whole genome shotgun (WGS) entry which is preliminary data.</text>
</comment>
<keyword evidence="2" id="KW-1185">Reference proteome</keyword>
<dbReference type="EMBL" id="RIBS01000003">
    <property type="protein sequence ID" value="RNF84520.1"/>
    <property type="molecule type" value="Genomic_DNA"/>
</dbReference>
<proteinExistence type="predicted"/>
<evidence type="ECO:0000313" key="2">
    <source>
        <dbReference type="Proteomes" id="UP000267049"/>
    </source>
</evidence>
<reference evidence="1 2" key="1">
    <citation type="submission" date="2018-11" db="EMBL/GenBank/DDBJ databases">
        <title>Lysobacter cryohumiis sp. nov., isolated from soil in the Tianshan Mountains, Xinjiang, China.</title>
        <authorList>
            <person name="Luo Y."/>
            <person name="Sheng H."/>
        </authorList>
    </citation>
    <scope>NUCLEOTIDE SEQUENCE [LARGE SCALE GENOMIC DNA]</scope>
    <source>
        <strain evidence="1 2">ZS60</strain>
    </source>
</reference>
<sequence length="66" mass="6744">MTRCAGVGVMAADWAAIAVVRTAMALGTGVWRSGRQAARGNLPGGAACGRIAMRSDRQDVVGVTQL</sequence>
<name>A0A3M8T064_9GAMM</name>
<evidence type="ECO:0000313" key="1">
    <source>
        <dbReference type="EMBL" id="RNF84520.1"/>
    </source>
</evidence>
<dbReference type="Proteomes" id="UP000267049">
    <property type="component" value="Unassembled WGS sequence"/>
</dbReference>